<name>A0A9P3H790_9FUNG</name>
<feature type="compositionally biased region" description="Polar residues" evidence="1">
    <location>
        <begin position="97"/>
        <end position="108"/>
    </location>
</feature>
<keyword evidence="3" id="KW-1185">Reference proteome</keyword>
<dbReference type="Proteomes" id="UP000827284">
    <property type="component" value="Unassembled WGS sequence"/>
</dbReference>
<feature type="compositionally biased region" description="Basic residues" evidence="1">
    <location>
        <begin position="21"/>
        <end position="39"/>
    </location>
</feature>
<evidence type="ECO:0000256" key="1">
    <source>
        <dbReference type="SAM" id="MobiDB-lite"/>
    </source>
</evidence>
<feature type="region of interest" description="Disordered" evidence="1">
    <location>
        <begin position="1"/>
        <end position="76"/>
    </location>
</feature>
<reference evidence="2" key="2">
    <citation type="journal article" date="2022" name="Microbiol. Resour. Announc.">
        <title>Whole-Genome Sequence of Entomortierella parvispora E1425, a Mucoromycotan Fungus Associated with Burkholderiaceae-Related Endosymbiotic Bacteria.</title>
        <authorList>
            <person name="Herlambang A."/>
            <person name="Guo Y."/>
            <person name="Takashima Y."/>
            <person name="Narisawa K."/>
            <person name="Ohta H."/>
            <person name="Nishizawa T."/>
        </authorList>
    </citation>
    <scope>NUCLEOTIDE SEQUENCE</scope>
    <source>
        <strain evidence="2">E1425</strain>
    </source>
</reference>
<evidence type="ECO:0000313" key="2">
    <source>
        <dbReference type="EMBL" id="GJJ71444.1"/>
    </source>
</evidence>
<sequence length="152" mass="16680">MSWTDRTTVQLSDSTESNGISKRHSPMTKAQKNSRRVITRSHAAPRPCTLNTCGTGSANQDKRKRQREEDDDGHEDMVQVKLESIRPQKGLKAVATPASTSSTYTNRTIDFKKAKLGSPRKSADKKEASVSDTQDVCGLCNDAGHKSAECEL</sequence>
<accession>A0A9P3H790</accession>
<evidence type="ECO:0000313" key="3">
    <source>
        <dbReference type="Proteomes" id="UP000827284"/>
    </source>
</evidence>
<proteinExistence type="predicted"/>
<dbReference type="AlphaFoldDB" id="A0A9P3H790"/>
<dbReference type="OrthoDB" id="10580469at2759"/>
<feature type="compositionally biased region" description="Polar residues" evidence="1">
    <location>
        <begin position="1"/>
        <end position="20"/>
    </location>
</feature>
<reference evidence="2" key="1">
    <citation type="submission" date="2021-11" db="EMBL/GenBank/DDBJ databases">
        <authorList>
            <person name="Herlambang A."/>
            <person name="Guo Y."/>
            <person name="Takashima Y."/>
            <person name="Nishizawa T."/>
        </authorList>
    </citation>
    <scope>NUCLEOTIDE SEQUENCE</scope>
    <source>
        <strain evidence="2">E1425</strain>
    </source>
</reference>
<dbReference type="EMBL" id="BQFW01000005">
    <property type="protein sequence ID" value="GJJ71444.1"/>
    <property type="molecule type" value="Genomic_DNA"/>
</dbReference>
<organism evidence="2 3">
    <name type="scientific">Entomortierella parvispora</name>
    <dbReference type="NCBI Taxonomy" id="205924"/>
    <lineage>
        <taxon>Eukaryota</taxon>
        <taxon>Fungi</taxon>
        <taxon>Fungi incertae sedis</taxon>
        <taxon>Mucoromycota</taxon>
        <taxon>Mortierellomycotina</taxon>
        <taxon>Mortierellomycetes</taxon>
        <taxon>Mortierellales</taxon>
        <taxon>Mortierellaceae</taxon>
        <taxon>Entomortierella</taxon>
    </lineage>
</organism>
<comment type="caution">
    <text evidence="2">The sequence shown here is derived from an EMBL/GenBank/DDBJ whole genome shotgun (WGS) entry which is preliminary data.</text>
</comment>
<feature type="compositionally biased region" description="Polar residues" evidence="1">
    <location>
        <begin position="49"/>
        <end position="59"/>
    </location>
</feature>
<feature type="region of interest" description="Disordered" evidence="1">
    <location>
        <begin position="88"/>
        <end position="128"/>
    </location>
</feature>
<protein>
    <submittedName>
        <fullName evidence="2">Uncharacterized protein</fullName>
    </submittedName>
</protein>
<gene>
    <name evidence="2" type="ORF">EMPS_03794</name>
</gene>